<evidence type="ECO:0000313" key="3">
    <source>
        <dbReference type="Proteomes" id="UP001597112"/>
    </source>
</evidence>
<sequence length="59" mass="6719">MEKDGEQFHAWCPELPGCHTHGKTPSFALENLKDAIQLYLDAIMEEEIARLTTEMLDEA</sequence>
<feature type="domain" description="HicB-like antitoxin of toxin-antitoxin system" evidence="1">
    <location>
        <begin position="4"/>
        <end position="57"/>
    </location>
</feature>
<organism evidence="2 3">
    <name type="scientific">Ohtaekwangia kribbensis</name>
    <dbReference type="NCBI Taxonomy" id="688913"/>
    <lineage>
        <taxon>Bacteria</taxon>
        <taxon>Pseudomonadati</taxon>
        <taxon>Bacteroidota</taxon>
        <taxon>Cytophagia</taxon>
        <taxon>Cytophagales</taxon>
        <taxon>Fulvivirgaceae</taxon>
        <taxon>Ohtaekwangia</taxon>
    </lineage>
</organism>
<protein>
    <submittedName>
        <fullName evidence="2">Type II toxin-antitoxin system HicB family antitoxin</fullName>
    </submittedName>
</protein>
<dbReference type="InterPro" id="IPR031807">
    <property type="entry name" value="HicB-like"/>
</dbReference>
<dbReference type="InterPro" id="IPR051404">
    <property type="entry name" value="TA_system_antitoxin"/>
</dbReference>
<comment type="caution">
    <text evidence="2">The sequence shown here is derived from an EMBL/GenBank/DDBJ whole genome shotgun (WGS) entry which is preliminary data.</text>
</comment>
<evidence type="ECO:0000313" key="2">
    <source>
        <dbReference type="EMBL" id="MFD1003037.1"/>
    </source>
</evidence>
<name>A0ABW3KAI0_9BACT</name>
<dbReference type="Proteomes" id="UP001597112">
    <property type="component" value="Unassembled WGS sequence"/>
</dbReference>
<dbReference type="PANTHER" id="PTHR34504:SF2">
    <property type="entry name" value="UPF0150 PROTEIN SSL0259"/>
    <property type="match status" value="1"/>
</dbReference>
<dbReference type="Pfam" id="PF15919">
    <property type="entry name" value="HicB_lk_antitox"/>
    <property type="match status" value="1"/>
</dbReference>
<dbReference type="RefSeq" id="WP_377585884.1">
    <property type="nucleotide sequence ID" value="NZ_JBHTKA010000015.1"/>
</dbReference>
<reference evidence="3" key="1">
    <citation type="journal article" date="2019" name="Int. J. Syst. Evol. Microbiol.">
        <title>The Global Catalogue of Microorganisms (GCM) 10K type strain sequencing project: providing services to taxonomists for standard genome sequencing and annotation.</title>
        <authorList>
            <consortium name="The Broad Institute Genomics Platform"/>
            <consortium name="The Broad Institute Genome Sequencing Center for Infectious Disease"/>
            <person name="Wu L."/>
            <person name="Ma J."/>
        </authorList>
    </citation>
    <scope>NUCLEOTIDE SEQUENCE [LARGE SCALE GENOMIC DNA]</scope>
    <source>
        <strain evidence="3">CCUG 58938</strain>
    </source>
</reference>
<keyword evidence="3" id="KW-1185">Reference proteome</keyword>
<dbReference type="SUPFAM" id="SSF143100">
    <property type="entry name" value="TTHA1013/TTHA0281-like"/>
    <property type="match status" value="1"/>
</dbReference>
<dbReference type="PANTHER" id="PTHR34504">
    <property type="entry name" value="ANTITOXIN HICB"/>
    <property type="match status" value="1"/>
</dbReference>
<proteinExistence type="predicted"/>
<dbReference type="InterPro" id="IPR035069">
    <property type="entry name" value="TTHA1013/TTHA0281-like"/>
</dbReference>
<dbReference type="Gene3D" id="3.30.160.250">
    <property type="match status" value="1"/>
</dbReference>
<evidence type="ECO:0000259" key="1">
    <source>
        <dbReference type="Pfam" id="PF15919"/>
    </source>
</evidence>
<dbReference type="EMBL" id="JBHTKA010000015">
    <property type="protein sequence ID" value="MFD1003037.1"/>
    <property type="molecule type" value="Genomic_DNA"/>
</dbReference>
<gene>
    <name evidence="2" type="ORF">ACFQ21_27170</name>
</gene>
<accession>A0ABW3KAI0</accession>